<dbReference type="PANTHER" id="PTHR42724">
    <property type="entry name" value="TETRAACYLDISACCHARIDE 4'-KINASE"/>
    <property type="match status" value="1"/>
</dbReference>
<evidence type="ECO:0000256" key="4">
    <source>
        <dbReference type="ARBA" id="ARBA00016436"/>
    </source>
</evidence>
<evidence type="ECO:0000313" key="16">
    <source>
        <dbReference type="Proteomes" id="UP000270626"/>
    </source>
</evidence>
<dbReference type="OrthoDB" id="9766423at2"/>
<evidence type="ECO:0000256" key="1">
    <source>
        <dbReference type="ARBA" id="ARBA00002274"/>
    </source>
</evidence>
<evidence type="ECO:0000313" key="15">
    <source>
        <dbReference type="EMBL" id="RKT49880.1"/>
    </source>
</evidence>
<evidence type="ECO:0000256" key="12">
    <source>
        <dbReference type="ARBA" id="ARBA00029757"/>
    </source>
</evidence>
<keyword evidence="11 13" id="KW-0443">Lipid metabolism</keyword>
<dbReference type="NCBIfam" id="TIGR00682">
    <property type="entry name" value="lpxK"/>
    <property type="match status" value="1"/>
</dbReference>
<comment type="similarity">
    <text evidence="13">Belongs to the LpxK family.</text>
</comment>
<comment type="pathway">
    <text evidence="2 13">Glycolipid biosynthesis; lipid IV(A) biosynthesis; lipid IV(A) from (3R)-3-hydroxytetradecanoyl-[acyl-carrier-protein] and UDP-N-acetyl-alpha-D-glucosamine: step 6/6.</text>
</comment>
<dbReference type="Proteomes" id="UP000270626">
    <property type="component" value="Unassembled WGS sequence"/>
</dbReference>
<evidence type="ECO:0000256" key="6">
    <source>
        <dbReference type="ARBA" id="ARBA00022556"/>
    </source>
</evidence>
<feature type="binding site" evidence="13">
    <location>
        <begin position="60"/>
        <end position="67"/>
    </location>
    <ligand>
        <name>ATP</name>
        <dbReference type="ChEBI" id="CHEBI:30616"/>
    </ligand>
</feature>
<dbReference type="HAMAP" id="MF_00409">
    <property type="entry name" value="LpxK"/>
    <property type="match status" value="1"/>
</dbReference>
<keyword evidence="5 13" id="KW-0444">Lipid biosynthesis</keyword>
<comment type="caution">
    <text evidence="15">The sequence shown here is derived from an EMBL/GenBank/DDBJ whole genome shotgun (WGS) entry which is preliminary data.</text>
</comment>
<dbReference type="Pfam" id="PF02606">
    <property type="entry name" value="LpxK"/>
    <property type="match status" value="1"/>
</dbReference>
<evidence type="ECO:0000256" key="11">
    <source>
        <dbReference type="ARBA" id="ARBA00023098"/>
    </source>
</evidence>
<keyword evidence="9 13" id="KW-0418">Kinase</keyword>
<evidence type="ECO:0000256" key="5">
    <source>
        <dbReference type="ARBA" id="ARBA00022516"/>
    </source>
</evidence>
<dbReference type="InterPro" id="IPR003758">
    <property type="entry name" value="LpxK"/>
</dbReference>
<dbReference type="AlphaFoldDB" id="A0A495VLV4"/>
<comment type="function">
    <text evidence="1 13">Transfers the gamma-phosphate of ATP to the 4'-position of a tetraacyldisaccharide 1-phosphate intermediate (termed DS-1-P) to form tetraacyldisaccharide 1,4'-bis-phosphate (lipid IVA).</text>
</comment>
<dbReference type="SUPFAM" id="SSF52540">
    <property type="entry name" value="P-loop containing nucleoside triphosphate hydrolases"/>
    <property type="match status" value="1"/>
</dbReference>
<protein>
    <recommendedName>
        <fullName evidence="4 13">Tetraacyldisaccharide 4'-kinase</fullName>
        <ecNumber evidence="3 13">2.7.1.130</ecNumber>
    </recommendedName>
    <alternativeName>
        <fullName evidence="12 13">Lipid A 4'-kinase</fullName>
    </alternativeName>
</protein>
<dbReference type="EMBL" id="RBXP01000019">
    <property type="protein sequence ID" value="RKT49880.1"/>
    <property type="molecule type" value="Genomic_DNA"/>
</dbReference>
<keyword evidence="8 13" id="KW-0547">Nucleotide-binding</keyword>
<dbReference type="GO" id="GO:0005524">
    <property type="term" value="F:ATP binding"/>
    <property type="evidence" value="ECO:0007669"/>
    <property type="project" value="UniProtKB-UniRule"/>
</dbReference>
<evidence type="ECO:0000256" key="13">
    <source>
        <dbReference type="HAMAP-Rule" id="MF_00409"/>
    </source>
</evidence>
<keyword evidence="14" id="KW-0812">Transmembrane</keyword>
<comment type="catalytic activity">
    <reaction evidence="13">
        <text>a lipid A disaccharide + ATP = a lipid IVA + ADP + H(+)</text>
        <dbReference type="Rhea" id="RHEA:67840"/>
        <dbReference type="ChEBI" id="CHEBI:15378"/>
        <dbReference type="ChEBI" id="CHEBI:30616"/>
        <dbReference type="ChEBI" id="CHEBI:176343"/>
        <dbReference type="ChEBI" id="CHEBI:176425"/>
        <dbReference type="ChEBI" id="CHEBI:456216"/>
        <dbReference type="EC" id="2.7.1.130"/>
    </reaction>
</comment>
<dbReference type="EC" id="2.7.1.130" evidence="3 13"/>
<dbReference type="PANTHER" id="PTHR42724:SF1">
    <property type="entry name" value="TETRAACYLDISACCHARIDE 4'-KINASE, MITOCHONDRIAL-RELATED"/>
    <property type="match status" value="1"/>
</dbReference>
<dbReference type="RefSeq" id="WP_121459300.1">
    <property type="nucleotide sequence ID" value="NZ_RBXP01000019.1"/>
</dbReference>
<feature type="transmembrane region" description="Helical" evidence="14">
    <location>
        <begin position="20"/>
        <end position="39"/>
    </location>
</feature>
<keyword evidence="7 13" id="KW-0808">Transferase</keyword>
<dbReference type="GO" id="GO:0009244">
    <property type="term" value="P:lipopolysaccharide core region biosynthetic process"/>
    <property type="evidence" value="ECO:0007669"/>
    <property type="project" value="TreeGrafter"/>
</dbReference>
<gene>
    <name evidence="13" type="primary">lpxK</name>
    <name evidence="15" type="ORF">DFR40_3022</name>
</gene>
<organism evidence="15 16">
    <name type="scientific">Azonexus fungiphilus</name>
    <dbReference type="NCBI Taxonomy" id="146940"/>
    <lineage>
        <taxon>Bacteria</taxon>
        <taxon>Pseudomonadati</taxon>
        <taxon>Pseudomonadota</taxon>
        <taxon>Betaproteobacteria</taxon>
        <taxon>Rhodocyclales</taxon>
        <taxon>Azonexaceae</taxon>
        <taxon>Azonexus</taxon>
    </lineage>
</organism>
<keyword evidence="16" id="KW-1185">Reference proteome</keyword>
<keyword evidence="14" id="KW-0472">Membrane</keyword>
<keyword evidence="6 13" id="KW-0441">Lipid A biosynthesis</keyword>
<name>A0A495VLV4_9RHOO</name>
<evidence type="ECO:0000256" key="3">
    <source>
        <dbReference type="ARBA" id="ARBA00012071"/>
    </source>
</evidence>
<dbReference type="UniPathway" id="UPA00359">
    <property type="reaction ID" value="UER00482"/>
</dbReference>
<reference evidence="15 16" key="1">
    <citation type="submission" date="2018-10" db="EMBL/GenBank/DDBJ databases">
        <title>Genomic Encyclopedia of Type Strains, Phase IV (KMG-IV): sequencing the most valuable type-strain genomes for metagenomic binning, comparative biology and taxonomic classification.</title>
        <authorList>
            <person name="Goeker M."/>
        </authorList>
    </citation>
    <scope>NUCLEOTIDE SEQUENCE [LARGE SCALE GENOMIC DNA]</scope>
    <source>
        <strain evidence="15 16">DSM 23841</strain>
    </source>
</reference>
<dbReference type="GO" id="GO:0005886">
    <property type="term" value="C:plasma membrane"/>
    <property type="evidence" value="ECO:0007669"/>
    <property type="project" value="TreeGrafter"/>
</dbReference>
<keyword evidence="10 13" id="KW-0067">ATP-binding</keyword>
<dbReference type="GO" id="GO:0009245">
    <property type="term" value="P:lipid A biosynthetic process"/>
    <property type="evidence" value="ECO:0007669"/>
    <property type="project" value="UniProtKB-UniRule"/>
</dbReference>
<sequence>MLAGWLQRQWFQRRLTPALWLLLPLLLPLHLLFVAGAAWRRRRARPVRLAVPVVVVGNLIVGGAGKTPLTLWLAGELRARGWHPGIVSRGYGAAMAAPRPVTEASSPAEVGDEPLLLARRSALPVWVGRDRAAAGAALLAAHPEVDVLLCDDGLQHYRLARDVELAVFDRRAAGNGWRLPLGPLREPLSRLSTVDAVIGNDFAAQSLAGATPAFAMSLQAGEFWRLGEPGRRCPAAALRGRKLHAVAGIGDPQRFFATLRGLGLDFVAHPFADHHAYVAADLAFADDAVLLMTEKDAVKCAGLTTGEAWVLPVEAGLSPALTDLIVEKLRGRPIA</sequence>
<proteinExistence type="inferred from homology"/>
<evidence type="ECO:0000256" key="9">
    <source>
        <dbReference type="ARBA" id="ARBA00022777"/>
    </source>
</evidence>
<evidence type="ECO:0000256" key="10">
    <source>
        <dbReference type="ARBA" id="ARBA00022840"/>
    </source>
</evidence>
<accession>A0A495VLV4</accession>
<evidence type="ECO:0000256" key="14">
    <source>
        <dbReference type="SAM" id="Phobius"/>
    </source>
</evidence>
<keyword evidence="14" id="KW-1133">Transmembrane helix</keyword>
<dbReference type="InterPro" id="IPR027417">
    <property type="entry name" value="P-loop_NTPase"/>
</dbReference>
<evidence type="ECO:0000256" key="2">
    <source>
        <dbReference type="ARBA" id="ARBA00004870"/>
    </source>
</evidence>
<evidence type="ECO:0000256" key="8">
    <source>
        <dbReference type="ARBA" id="ARBA00022741"/>
    </source>
</evidence>
<evidence type="ECO:0000256" key="7">
    <source>
        <dbReference type="ARBA" id="ARBA00022679"/>
    </source>
</evidence>
<dbReference type="GO" id="GO:0009029">
    <property type="term" value="F:lipid-A 4'-kinase activity"/>
    <property type="evidence" value="ECO:0007669"/>
    <property type="project" value="UniProtKB-UniRule"/>
</dbReference>